<evidence type="ECO:0000256" key="2">
    <source>
        <dbReference type="ARBA" id="ARBA00022448"/>
    </source>
</evidence>
<sequence length="460" mass="47460">MVSRAGRRYTLLAVALGSSLAPFMVAGLTVAIPTVGEEFATDPVTLSWIPTAFFLAAAMFLIPFGRIADIYGMKRLFLIGLAVYLVSALIAALAPTAAVLIGARFFTGAGAAMIFATSFALLGLVLPDSERGTALGINIAASFAGFALGFLAGGLLTYYSTWRVLFLVPLPVALLAIGIIRQNLPGECALSGGTRPDLPGIVLSTTTILLVMVGLSTLPAMQGAAALAAGFAALAAFITRETRTRDPILDLRLLSHNLPLALANGAVLIYTAASFASIYLFSLYFQYVQGFDARLAGGILLATSLITASLVGYAGRLSDRGSPTGVAMAGIAMTVAGLAVLSFIGPAMPVSVAVLALALLVAGTAFFQPPVYSTVIGAAERAMYGVAAGLVETMRLLGMTVSMAVTIVAFAFFFGSTEIAGENAPRLLESMQVLFRIYFVLAVASLPVTYLAGRAGGSAP</sequence>
<organism evidence="8 9">
    <name type="scientific">Methanoculleus caldifontis</name>
    <dbReference type="NCBI Taxonomy" id="2651577"/>
    <lineage>
        <taxon>Archaea</taxon>
        <taxon>Methanobacteriati</taxon>
        <taxon>Methanobacteriota</taxon>
        <taxon>Stenosarchaea group</taxon>
        <taxon>Methanomicrobia</taxon>
        <taxon>Methanomicrobiales</taxon>
        <taxon>Methanomicrobiaceae</taxon>
        <taxon>Methanoculleus</taxon>
    </lineage>
</organism>
<keyword evidence="2" id="KW-0813">Transport</keyword>
<dbReference type="SUPFAM" id="SSF103473">
    <property type="entry name" value="MFS general substrate transporter"/>
    <property type="match status" value="1"/>
</dbReference>
<evidence type="ECO:0000313" key="9">
    <source>
        <dbReference type="Proteomes" id="UP001281203"/>
    </source>
</evidence>
<evidence type="ECO:0000259" key="7">
    <source>
        <dbReference type="PROSITE" id="PS50850"/>
    </source>
</evidence>
<feature type="transmembrane region" description="Helical" evidence="6">
    <location>
        <begin position="105"/>
        <end position="125"/>
    </location>
</feature>
<feature type="transmembrane region" description="Helical" evidence="6">
    <location>
        <begin position="164"/>
        <end position="184"/>
    </location>
</feature>
<feature type="transmembrane region" description="Helical" evidence="6">
    <location>
        <begin position="47"/>
        <end position="64"/>
    </location>
</feature>
<dbReference type="Gene3D" id="1.20.1250.20">
    <property type="entry name" value="MFS general substrate transporter like domains"/>
    <property type="match status" value="1"/>
</dbReference>
<feature type="domain" description="Major facilitator superfamily (MFS) profile" evidence="7">
    <location>
        <begin position="10"/>
        <end position="457"/>
    </location>
</feature>
<feature type="transmembrane region" description="Helical" evidence="6">
    <location>
        <begin position="396"/>
        <end position="415"/>
    </location>
</feature>
<dbReference type="PROSITE" id="PS50850">
    <property type="entry name" value="MFS"/>
    <property type="match status" value="1"/>
</dbReference>
<accession>A0ABU3X004</accession>
<name>A0ABU3X004_9EURY</name>
<evidence type="ECO:0000256" key="4">
    <source>
        <dbReference type="ARBA" id="ARBA00022989"/>
    </source>
</evidence>
<keyword evidence="4 6" id="KW-1133">Transmembrane helix</keyword>
<feature type="transmembrane region" description="Helical" evidence="6">
    <location>
        <begin position="326"/>
        <end position="344"/>
    </location>
</feature>
<proteinExistence type="predicted"/>
<evidence type="ECO:0000256" key="6">
    <source>
        <dbReference type="SAM" id="Phobius"/>
    </source>
</evidence>
<feature type="transmembrane region" description="Helical" evidence="6">
    <location>
        <begin position="260"/>
        <end position="281"/>
    </location>
</feature>
<feature type="transmembrane region" description="Helical" evidence="6">
    <location>
        <begin position="293"/>
        <end position="314"/>
    </location>
</feature>
<dbReference type="RefSeq" id="WP_317063926.1">
    <property type="nucleotide sequence ID" value="NZ_WBKO01000001.1"/>
</dbReference>
<dbReference type="InterPro" id="IPR011701">
    <property type="entry name" value="MFS"/>
</dbReference>
<keyword evidence="5 6" id="KW-0472">Membrane</keyword>
<dbReference type="Gene3D" id="1.20.1720.10">
    <property type="entry name" value="Multidrug resistance protein D"/>
    <property type="match status" value="1"/>
</dbReference>
<feature type="transmembrane region" description="Helical" evidence="6">
    <location>
        <begin position="76"/>
        <end position="99"/>
    </location>
</feature>
<evidence type="ECO:0000256" key="3">
    <source>
        <dbReference type="ARBA" id="ARBA00022692"/>
    </source>
</evidence>
<feature type="transmembrane region" description="Helical" evidence="6">
    <location>
        <begin position="137"/>
        <end position="158"/>
    </location>
</feature>
<comment type="subcellular location">
    <subcellularLocation>
        <location evidence="1">Membrane</location>
        <topology evidence="1">Multi-pass membrane protein</topology>
    </subcellularLocation>
</comment>
<feature type="transmembrane region" description="Helical" evidence="6">
    <location>
        <begin position="350"/>
        <end position="375"/>
    </location>
</feature>
<evidence type="ECO:0000256" key="1">
    <source>
        <dbReference type="ARBA" id="ARBA00004141"/>
    </source>
</evidence>
<dbReference type="Pfam" id="PF07690">
    <property type="entry name" value="MFS_1"/>
    <property type="match status" value="1"/>
</dbReference>
<gene>
    <name evidence="8" type="ORF">F8E02_02765</name>
</gene>
<dbReference type="InterPro" id="IPR020846">
    <property type="entry name" value="MFS_dom"/>
</dbReference>
<protein>
    <submittedName>
        <fullName evidence="8">MFS transporter</fullName>
    </submittedName>
</protein>
<dbReference type="PANTHER" id="PTHR42718:SF9">
    <property type="entry name" value="MAJOR FACILITATOR SUPERFAMILY MULTIDRUG TRANSPORTER MFSC"/>
    <property type="match status" value="1"/>
</dbReference>
<dbReference type="InterPro" id="IPR036259">
    <property type="entry name" value="MFS_trans_sf"/>
</dbReference>
<dbReference type="PANTHER" id="PTHR42718">
    <property type="entry name" value="MAJOR FACILITATOR SUPERFAMILY MULTIDRUG TRANSPORTER MFSC"/>
    <property type="match status" value="1"/>
</dbReference>
<feature type="transmembrane region" description="Helical" evidence="6">
    <location>
        <begin position="435"/>
        <end position="453"/>
    </location>
</feature>
<dbReference type="CDD" id="cd17321">
    <property type="entry name" value="MFS_MMR_MDR_like"/>
    <property type="match status" value="1"/>
</dbReference>
<keyword evidence="3 6" id="KW-0812">Transmembrane</keyword>
<dbReference type="Proteomes" id="UP001281203">
    <property type="component" value="Unassembled WGS sequence"/>
</dbReference>
<comment type="caution">
    <text evidence="8">The sequence shown here is derived from an EMBL/GenBank/DDBJ whole genome shotgun (WGS) entry which is preliminary data.</text>
</comment>
<evidence type="ECO:0000313" key="8">
    <source>
        <dbReference type="EMBL" id="MDV2480947.1"/>
    </source>
</evidence>
<evidence type="ECO:0000256" key="5">
    <source>
        <dbReference type="ARBA" id="ARBA00023136"/>
    </source>
</evidence>
<keyword evidence="9" id="KW-1185">Reference proteome</keyword>
<dbReference type="EMBL" id="WBKO01000001">
    <property type="protein sequence ID" value="MDV2480947.1"/>
    <property type="molecule type" value="Genomic_DNA"/>
</dbReference>
<feature type="transmembrane region" description="Helical" evidence="6">
    <location>
        <begin position="196"/>
        <end position="215"/>
    </location>
</feature>
<reference evidence="8 9" key="1">
    <citation type="submission" date="2019-10" db="EMBL/GenBank/DDBJ databases">
        <title>Isolation and characterization of Methanoculleus sp. Wushi-C6 from a hot spring well.</title>
        <authorList>
            <person name="Chen S.-C."/>
            <person name="Lan Z.-H."/>
            <person name="You Y.-T."/>
            <person name="Lai M.-C."/>
        </authorList>
    </citation>
    <scope>NUCLEOTIDE SEQUENCE [LARGE SCALE GENOMIC DNA]</scope>
    <source>
        <strain evidence="8 9">Wushi-C6</strain>
    </source>
</reference>